<dbReference type="RefSeq" id="WP_343994960.1">
    <property type="nucleotide sequence ID" value="NZ_BAAALG010000010.1"/>
</dbReference>
<gene>
    <name evidence="1" type="ORF">GCM10009668_25390</name>
</gene>
<keyword evidence="2" id="KW-1185">Reference proteome</keyword>
<protein>
    <recommendedName>
        <fullName evidence="3">Ribbon-helix-helix protein, CopG family</fullName>
    </recommendedName>
</protein>
<dbReference type="Proteomes" id="UP001501581">
    <property type="component" value="Unassembled WGS sequence"/>
</dbReference>
<comment type="caution">
    <text evidence="1">The sequence shown here is derived from an EMBL/GenBank/DDBJ whole genome shotgun (WGS) entry which is preliminary data.</text>
</comment>
<sequence length="81" mass="8693">MKAEITDAVPGLTDAQVQGEVEEAERGYVLGELVSEPNPHRSDLPTVPVDLIAEIAARAARDGETPDDVVRRALLSYLHSA</sequence>
<dbReference type="EMBL" id="BAAALG010000010">
    <property type="protein sequence ID" value="GAA1104947.1"/>
    <property type="molecule type" value="Genomic_DNA"/>
</dbReference>
<reference evidence="2" key="1">
    <citation type="journal article" date="2019" name="Int. J. Syst. Evol. Microbiol.">
        <title>The Global Catalogue of Microorganisms (GCM) 10K type strain sequencing project: providing services to taxonomists for standard genome sequencing and annotation.</title>
        <authorList>
            <consortium name="The Broad Institute Genomics Platform"/>
            <consortium name="The Broad Institute Genome Sequencing Center for Infectious Disease"/>
            <person name="Wu L."/>
            <person name="Ma J."/>
        </authorList>
    </citation>
    <scope>NUCLEOTIDE SEQUENCE [LARGE SCALE GENOMIC DNA]</scope>
    <source>
        <strain evidence="2">JCM 13008</strain>
    </source>
</reference>
<proteinExistence type="predicted"/>
<evidence type="ECO:0008006" key="3">
    <source>
        <dbReference type="Google" id="ProtNLM"/>
    </source>
</evidence>
<organism evidence="1 2">
    <name type="scientific">Nocardioides dubius</name>
    <dbReference type="NCBI Taxonomy" id="317019"/>
    <lineage>
        <taxon>Bacteria</taxon>
        <taxon>Bacillati</taxon>
        <taxon>Actinomycetota</taxon>
        <taxon>Actinomycetes</taxon>
        <taxon>Propionibacteriales</taxon>
        <taxon>Nocardioidaceae</taxon>
        <taxon>Nocardioides</taxon>
    </lineage>
</organism>
<accession>A0ABP4EE18</accession>
<evidence type="ECO:0000313" key="2">
    <source>
        <dbReference type="Proteomes" id="UP001501581"/>
    </source>
</evidence>
<name>A0ABP4EE18_9ACTN</name>
<evidence type="ECO:0000313" key="1">
    <source>
        <dbReference type="EMBL" id="GAA1104947.1"/>
    </source>
</evidence>